<evidence type="ECO:0000256" key="6">
    <source>
        <dbReference type="SAM" id="Phobius"/>
    </source>
</evidence>
<comment type="similarity">
    <text evidence="2">Belongs to the ERGIC family.</text>
</comment>
<keyword evidence="3 6" id="KW-0812">Transmembrane</keyword>
<reference evidence="9 11" key="1">
    <citation type="submission" date="2017-11" db="EMBL/GenBank/DDBJ databases">
        <title>The genome of Rhizophagus clarus HR1 reveals common genetic basis of auxotrophy among arbuscular mycorrhizal fungi.</title>
        <authorList>
            <person name="Kobayashi Y."/>
        </authorList>
    </citation>
    <scope>NUCLEOTIDE SEQUENCE [LARGE SCALE GENOMIC DNA]</scope>
    <source>
        <strain evidence="9 11">HR1</strain>
    </source>
</reference>
<comment type="subcellular location">
    <subcellularLocation>
        <location evidence="1">Membrane</location>
        <topology evidence="1">Multi-pass membrane protein</topology>
    </subcellularLocation>
</comment>
<organism evidence="9 11">
    <name type="scientific">Rhizophagus clarus</name>
    <dbReference type="NCBI Taxonomy" id="94130"/>
    <lineage>
        <taxon>Eukaryota</taxon>
        <taxon>Fungi</taxon>
        <taxon>Fungi incertae sedis</taxon>
        <taxon>Mucoromycota</taxon>
        <taxon>Glomeromycotina</taxon>
        <taxon>Glomeromycetes</taxon>
        <taxon>Glomerales</taxon>
        <taxon>Glomeraceae</taxon>
        <taxon>Rhizophagus</taxon>
    </lineage>
</organism>
<feature type="transmembrane region" description="Helical" evidence="6">
    <location>
        <begin position="361"/>
        <end position="384"/>
    </location>
</feature>
<dbReference type="GO" id="GO:0006890">
    <property type="term" value="P:retrograde vesicle-mediated transport, Golgi to endoplasmic reticulum"/>
    <property type="evidence" value="ECO:0007669"/>
    <property type="project" value="TreeGrafter"/>
</dbReference>
<feature type="transmembrane region" description="Helical" evidence="6">
    <location>
        <begin position="29"/>
        <end position="48"/>
    </location>
</feature>
<dbReference type="Proteomes" id="UP000247702">
    <property type="component" value="Unassembled WGS sequence"/>
</dbReference>
<proteinExistence type="inferred from homology"/>
<evidence type="ECO:0000259" key="7">
    <source>
        <dbReference type="Pfam" id="PF07970"/>
    </source>
</evidence>
<dbReference type="Proteomes" id="UP000615446">
    <property type="component" value="Unassembled WGS sequence"/>
</dbReference>
<keyword evidence="11" id="KW-1185">Reference proteome</keyword>
<dbReference type="PANTHER" id="PTHR10984:SF25">
    <property type="entry name" value="ENDOPLASMIC RETICULUM-GOLGI INTERMEDIATE COMPARTMENT PROTEIN 3"/>
    <property type="match status" value="1"/>
</dbReference>
<dbReference type="STRING" id="94130.A0A2Z6RGJ8"/>
<dbReference type="InterPro" id="IPR039542">
    <property type="entry name" value="Erv_N"/>
</dbReference>
<keyword evidence="4 6" id="KW-1133">Transmembrane helix</keyword>
<reference evidence="10" key="2">
    <citation type="submission" date="2019-10" db="EMBL/GenBank/DDBJ databases">
        <title>Conservation and host-specific expression of non-tandemly repeated heterogenous ribosome RNA gene in arbuscular mycorrhizal fungi.</title>
        <authorList>
            <person name="Maeda T."/>
            <person name="Kobayashi Y."/>
            <person name="Nakagawa T."/>
            <person name="Ezawa T."/>
            <person name="Yamaguchi K."/>
            <person name="Bino T."/>
            <person name="Nishimoto Y."/>
            <person name="Shigenobu S."/>
            <person name="Kawaguchi M."/>
        </authorList>
    </citation>
    <scope>NUCLEOTIDE SEQUENCE</scope>
    <source>
        <strain evidence="10">HR1</strain>
    </source>
</reference>
<gene>
    <name evidence="10" type="ORF">RCL2_000489700</name>
    <name evidence="9" type="ORF">RclHR1_03780002</name>
</gene>
<name>A0A2Z6RGJ8_9GLOM</name>
<evidence type="ECO:0000313" key="11">
    <source>
        <dbReference type="Proteomes" id="UP000247702"/>
    </source>
</evidence>
<dbReference type="EMBL" id="BLAL01000030">
    <property type="protein sequence ID" value="GES77537.1"/>
    <property type="molecule type" value="Genomic_DNA"/>
</dbReference>
<feature type="domain" description="Endoplasmic reticulum vesicle transporter C-terminal" evidence="7">
    <location>
        <begin position="153"/>
        <end position="380"/>
    </location>
</feature>
<sequence>MGKRGSVLSQIQSFDAYAKTLDDFRVKTYYGAILTIISAILICILLWSEYIDYRTPEMKPQLVVDKSRKQRLEININITFPHVPCYLLSVDVMDIAGETQNDLAHDIYKTRLDSDGNEIHVEKTEELGDQAKGINKVLNDTNIAHNETYCGSCYGGELPESGCCNTCEEVREAYIKKGWSFSETDTIEQCLKEGWKEKVSQQSKEGCNVAGSVRVNKVAGNFHLAPGKSFQQNNIHLHDLQPFLNDGVKHDFTHEIHHLSFGPKVQGVVNPLDGIGRSVSQGHYMFQYFVKVVSTQFHYLNKTTIDTNQYSVTQYERDLTGKDTSGHVHTHHGGLPGVFFNYDISPMLIINREERKSFTHFLTGVCAIVGGIFTVAGILDGFIYNAEKTLKRKIELGKHL</sequence>
<dbReference type="Pfam" id="PF07970">
    <property type="entry name" value="COPIIcoated_ERV"/>
    <property type="match status" value="1"/>
</dbReference>
<dbReference type="Pfam" id="PF13850">
    <property type="entry name" value="ERGIC_N"/>
    <property type="match status" value="1"/>
</dbReference>
<keyword evidence="5 6" id="KW-0472">Membrane</keyword>
<dbReference type="InterPro" id="IPR045888">
    <property type="entry name" value="Erv"/>
</dbReference>
<evidence type="ECO:0000256" key="1">
    <source>
        <dbReference type="ARBA" id="ARBA00004141"/>
    </source>
</evidence>
<feature type="domain" description="Endoplasmic reticulum vesicle transporter N-terminal" evidence="8">
    <location>
        <begin position="12"/>
        <end position="100"/>
    </location>
</feature>
<evidence type="ECO:0000256" key="2">
    <source>
        <dbReference type="ARBA" id="ARBA00005648"/>
    </source>
</evidence>
<dbReference type="PANTHER" id="PTHR10984">
    <property type="entry name" value="ENDOPLASMIC RETICULUM-GOLGI INTERMEDIATE COMPARTMENT PROTEIN"/>
    <property type="match status" value="1"/>
</dbReference>
<dbReference type="GO" id="GO:0030134">
    <property type="term" value="C:COPII-coated ER to Golgi transport vesicle"/>
    <property type="evidence" value="ECO:0007669"/>
    <property type="project" value="TreeGrafter"/>
</dbReference>
<evidence type="ECO:0000313" key="9">
    <source>
        <dbReference type="EMBL" id="GBC00173.1"/>
    </source>
</evidence>
<protein>
    <submittedName>
        <fullName evidence="10">Endoplasmic reticulum-Golgi intermediate compartment protein</fullName>
    </submittedName>
</protein>
<dbReference type="GO" id="GO:0000139">
    <property type="term" value="C:Golgi membrane"/>
    <property type="evidence" value="ECO:0007669"/>
    <property type="project" value="TreeGrafter"/>
</dbReference>
<dbReference type="GO" id="GO:0005789">
    <property type="term" value="C:endoplasmic reticulum membrane"/>
    <property type="evidence" value="ECO:0007669"/>
    <property type="project" value="TreeGrafter"/>
</dbReference>
<evidence type="ECO:0000256" key="3">
    <source>
        <dbReference type="ARBA" id="ARBA00022692"/>
    </source>
</evidence>
<dbReference type="GO" id="GO:0006888">
    <property type="term" value="P:endoplasmic reticulum to Golgi vesicle-mediated transport"/>
    <property type="evidence" value="ECO:0007669"/>
    <property type="project" value="TreeGrafter"/>
</dbReference>
<dbReference type="EMBL" id="BEXD01003090">
    <property type="protein sequence ID" value="GBC00173.1"/>
    <property type="molecule type" value="Genomic_DNA"/>
</dbReference>
<evidence type="ECO:0000313" key="10">
    <source>
        <dbReference type="EMBL" id="GES77537.1"/>
    </source>
</evidence>
<evidence type="ECO:0000256" key="4">
    <source>
        <dbReference type="ARBA" id="ARBA00022989"/>
    </source>
</evidence>
<evidence type="ECO:0000259" key="8">
    <source>
        <dbReference type="Pfam" id="PF13850"/>
    </source>
</evidence>
<dbReference type="InterPro" id="IPR012936">
    <property type="entry name" value="Erv_C"/>
</dbReference>
<comment type="caution">
    <text evidence="9">The sequence shown here is derived from an EMBL/GenBank/DDBJ whole genome shotgun (WGS) entry which is preliminary data.</text>
</comment>
<accession>A0A2Z6RGJ8</accession>
<evidence type="ECO:0000256" key="5">
    <source>
        <dbReference type="ARBA" id="ARBA00023136"/>
    </source>
</evidence>
<dbReference type="AlphaFoldDB" id="A0A2Z6RGJ8"/>
<dbReference type="OrthoDB" id="270930at2759"/>